<dbReference type="OrthoDB" id="4086878at2759"/>
<dbReference type="GeneID" id="93652358"/>
<keyword evidence="3" id="KW-1185">Reference proteome</keyword>
<reference evidence="2 3" key="1">
    <citation type="submission" date="2020-12" db="EMBL/GenBank/DDBJ databases">
        <title>Effect of drift, selection, and recombination on the evolution of hybrid genomes in Candida yeast pathogens.</title>
        <authorList>
            <person name="Mixao V."/>
            <person name="Ksiezopolska E."/>
            <person name="Saus E."/>
            <person name="Boekhout T."/>
            <person name="Gacser A."/>
            <person name="Gabaldon T."/>
        </authorList>
    </citation>
    <scope>NUCLEOTIDE SEQUENCE [LARGE SCALE GENOMIC DNA]</scope>
    <source>
        <strain evidence="2 3">BP57</strain>
    </source>
</reference>
<organism evidence="2 3">
    <name type="scientific">Candida metapsilosis</name>
    <dbReference type="NCBI Taxonomy" id="273372"/>
    <lineage>
        <taxon>Eukaryota</taxon>
        <taxon>Fungi</taxon>
        <taxon>Dikarya</taxon>
        <taxon>Ascomycota</taxon>
        <taxon>Saccharomycotina</taxon>
        <taxon>Pichiomycetes</taxon>
        <taxon>Debaryomycetaceae</taxon>
        <taxon>Candida/Lodderomyces clade</taxon>
        <taxon>Candida</taxon>
    </lineage>
</organism>
<accession>A0A8H7ZGE4</accession>
<keyword evidence="1" id="KW-0472">Membrane</keyword>
<protein>
    <submittedName>
        <fullName evidence="2">Uncharacterized protein</fullName>
    </submittedName>
</protein>
<dbReference type="AlphaFoldDB" id="A0A8H7ZGE4"/>
<keyword evidence="1" id="KW-1133">Transmembrane helix</keyword>
<sequence length="99" mass="11190">MSSPSTKRDPLSHERISKSRAFSASILTFVTVAVFLELGYHLLWSAKVMINQPYGNVFNNLVYGPGSFLANVGLSTKLMRYLNKVLVEDKLEADYKKYI</sequence>
<dbReference type="RefSeq" id="XP_067548126.1">
    <property type="nucleotide sequence ID" value="XM_067692725.1"/>
</dbReference>
<feature type="transmembrane region" description="Helical" evidence="1">
    <location>
        <begin position="54"/>
        <end position="74"/>
    </location>
</feature>
<feature type="transmembrane region" description="Helical" evidence="1">
    <location>
        <begin position="21"/>
        <end position="42"/>
    </location>
</feature>
<dbReference type="EMBL" id="JAEOAQ010000004">
    <property type="protein sequence ID" value="KAG5419010.1"/>
    <property type="molecule type" value="Genomic_DNA"/>
</dbReference>
<comment type="caution">
    <text evidence="2">The sequence shown here is derived from an EMBL/GenBank/DDBJ whole genome shotgun (WGS) entry which is preliminary data.</text>
</comment>
<gene>
    <name evidence="2" type="ORF">I9W82_003729</name>
</gene>
<evidence type="ECO:0000256" key="1">
    <source>
        <dbReference type="SAM" id="Phobius"/>
    </source>
</evidence>
<dbReference type="Proteomes" id="UP000669133">
    <property type="component" value="Unassembled WGS sequence"/>
</dbReference>
<evidence type="ECO:0000313" key="2">
    <source>
        <dbReference type="EMBL" id="KAG5419010.1"/>
    </source>
</evidence>
<name>A0A8H7ZGE4_9ASCO</name>
<keyword evidence="1" id="KW-0812">Transmembrane</keyword>
<evidence type="ECO:0000313" key="3">
    <source>
        <dbReference type="Proteomes" id="UP000669133"/>
    </source>
</evidence>
<proteinExistence type="predicted"/>